<name>A0A098TIZ3_9CYAN</name>
<accession>A0A098TIZ3</accession>
<comment type="caution">
    <text evidence="1">The sequence shown here is derived from an EMBL/GenBank/DDBJ whole genome shotgun (WGS) entry which is preliminary data.</text>
</comment>
<reference evidence="1 2" key="1">
    <citation type="journal article" date="2014" name="Mol. Ecol.">
        <title>Evolution of Synechococcus.</title>
        <authorList>
            <person name="Dvorak P."/>
            <person name="Casamatta D."/>
            <person name="Hasler P."/>
            <person name="Poulickova A."/>
            <person name="Ondrej V."/>
            <person name="Sanges R."/>
        </authorList>
    </citation>
    <scope>NUCLEOTIDE SEQUENCE [LARGE SCALE GENOMIC DNA]</scope>
    <source>
        <strain evidence="1 2">CAUP A 1101</strain>
    </source>
</reference>
<dbReference type="Proteomes" id="UP000030170">
    <property type="component" value="Unassembled WGS sequence"/>
</dbReference>
<gene>
    <name evidence="1" type="ORF">DO97_14135</name>
</gene>
<dbReference type="EMBL" id="JJML01000043">
    <property type="protein sequence ID" value="KGF71952.1"/>
    <property type="molecule type" value="Genomic_DNA"/>
</dbReference>
<dbReference type="AlphaFoldDB" id="A0A098TIZ3"/>
<evidence type="ECO:0000313" key="1">
    <source>
        <dbReference type="EMBL" id="KGF71952.1"/>
    </source>
</evidence>
<keyword evidence="2" id="KW-1185">Reference proteome</keyword>
<sequence>MDKRSSQSVILLDDLPTTLPAALMPSPSCLALSAISTVATGVLRRTIASANTLIEATTTNLTEVSLELLVALQSLATVLDDWFALVIDTILES</sequence>
<organism evidence="1 2">
    <name type="scientific">Neosynechococcus sphagnicola sy1</name>
    <dbReference type="NCBI Taxonomy" id="1497020"/>
    <lineage>
        <taxon>Bacteria</taxon>
        <taxon>Bacillati</taxon>
        <taxon>Cyanobacteriota</taxon>
        <taxon>Cyanophyceae</taxon>
        <taxon>Neosynechococcales</taxon>
        <taxon>Neosynechococcaceae</taxon>
        <taxon>Neosynechococcus</taxon>
    </lineage>
</organism>
<proteinExistence type="predicted"/>
<evidence type="ECO:0000313" key="2">
    <source>
        <dbReference type="Proteomes" id="UP000030170"/>
    </source>
</evidence>
<protein>
    <submittedName>
        <fullName evidence="1">Uncharacterized protein</fullName>
    </submittedName>
</protein>